<gene>
    <name evidence="1" type="ORF">DZC30_07960</name>
</gene>
<evidence type="ECO:0000313" key="1">
    <source>
        <dbReference type="EMBL" id="RGE45522.1"/>
    </source>
</evidence>
<dbReference type="AlphaFoldDB" id="A0A373FPP4"/>
<reference evidence="1 2" key="1">
    <citation type="submission" date="2018-08" db="EMBL/GenBank/DDBJ databases">
        <title>Comamonas testosteroni strain SWCO2.</title>
        <authorList>
            <person name="Jiang N."/>
            <person name="Zhang X.Z."/>
        </authorList>
    </citation>
    <scope>NUCLEOTIDE SEQUENCE [LARGE SCALE GENOMIC DNA]</scope>
    <source>
        <strain evidence="1 2">SWCO2</strain>
    </source>
</reference>
<dbReference type="Proteomes" id="UP000261948">
    <property type="component" value="Unassembled WGS sequence"/>
</dbReference>
<comment type="caution">
    <text evidence="1">The sequence shown here is derived from an EMBL/GenBank/DDBJ whole genome shotgun (WGS) entry which is preliminary data.</text>
</comment>
<accession>A0A373FPP4</accession>
<proteinExistence type="predicted"/>
<evidence type="ECO:0000313" key="2">
    <source>
        <dbReference type="Proteomes" id="UP000261948"/>
    </source>
</evidence>
<dbReference type="EMBL" id="QURR01000008">
    <property type="protein sequence ID" value="RGE45522.1"/>
    <property type="molecule type" value="Genomic_DNA"/>
</dbReference>
<name>A0A373FPP4_COMTE</name>
<protein>
    <submittedName>
        <fullName evidence="1">Uncharacterized protein</fullName>
    </submittedName>
</protein>
<organism evidence="1 2">
    <name type="scientific">Comamonas testosteroni</name>
    <name type="common">Pseudomonas testosteroni</name>
    <dbReference type="NCBI Taxonomy" id="285"/>
    <lineage>
        <taxon>Bacteria</taxon>
        <taxon>Pseudomonadati</taxon>
        <taxon>Pseudomonadota</taxon>
        <taxon>Betaproteobacteria</taxon>
        <taxon>Burkholderiales</taxon>
        <taxon>Comamonadaceae</taxon>
        <taxon>Comamonas</taxon>
    </lineage>
</organism>
<sequence>MSYPLSETFATAPATGYTAVLGGMAATHNSAQQSIDISAPNSQSILRFNEAAHGDFWFEADIELLTDPSARKHIGLWMTTGNGSEGYRFAHLDGGWSVSRWNSGFGDGAAVSGGINEGAKPVAGFADVAPTFNVGQRMILRCEVITGAFDAHGVPWARLIQFKAGGVLMFQIGDAAYRGKLIPGVFLYGATARVHAIAGDTPSGLPAFPATVSVNAADDLLPLSGGSTSVLPDPAAHIGVNADCDLRRLNSPNSELWSRGGGYDWHVHAIPNYRKNIHFSGHGFITGTVKEQGQPDQPLVRRVQLVSENTRILVAETWSDATGVYRFELLDLSQRYTVVSYDYKQLYRAVIADNLRPEMMP</sequence>
<dbReference type="OrthoDB" id="7058206at2"/>
<keyword evidence="2" id="KW-1185">Reference proteome</keyword>